<dbReference type="eggNOG" id="COG0618">
    <property type="taxonomic scope" value="Bacteria"/>
</dbReference>
<dbReference type="InterPro" id="IPR003156">
    <property type="entry name" value="DHHA1_dom"/>
</dbReference>
<name>M1NZD1_DESSD</name>
<evidence type="ECO:0000259" key="2">
    <source>
        <dbReference type="Pfam" id="PF02272"/>
    </source>
</evidence>
<evidence type="ECO:0000313" key="4">
    <source>
        <dbReference type="Proteomes" id="UP000011721"/>
    </source>
</evidence>
<dbReference type="Gene3D" id="3.90.1640.10">
    <property type="entry name" value="inorganic pyrophosphatase (n-terminal core)"/>
    <property type="match status" value="1"/>
</dbReference>
<accession>M1NZD1</accession>
<dbReference type="HOGENOM" id="CLU_039720_0_0_7"/>
<feature type="domain" description="DDH" evidence="1">
    <location>
        <begin position="16"/>
        <end position="166"/>
    </location>
</feature>
<reference evidence="4" key="1">
    <citation type="journal article" date="2013" name="Stand. Genomic Sci.">
        <title>Complete genome sequence of Desulfocapsa sulfexigens, a marine deltaproteobacterium specialized in disproportionating inorganic sulfur compounds.</title>
        <authorList>
            <person name="Finster K.W."/>
            <person name="Kjeldsen K.U."/>
            <person name="Kube M."/>
            <person name="Reinhardt R."/>
            <person name="Mussmann M."/>
            <person name="Amann R."/>
            <person name="Schreiber L."/>
        </authorList>
    </citation>
    <scope>NUCLEOTIDE SEQUENCE [LARGE SCALE GENOMIC DNA]</scope>
    <source>
        <strain evidence="4">DSM 10523 / SB164P1</strain>
    </source>
</reference>
<dbReference type="Pfam" id="PF01368">
    <property type="entry name" value="DHH"/>
    <property type="match status" value="1"/>
</dbReference>
<protein>
    <submittedName>
        <fullName evidence="3">Exopolyphosphatase-like enzyme</fullName>
    </submittedName>
</protein>
<dbReference type="Gene3D" id="3.10.310.30">
    <property type="match status" value="1"/>
</dbReference>
<dbReference type="PATRIC" id="fig|1167006.5.peg.13"/>
<evidence type="ECO:0000313" key="3">
    <source>
        <dbReference type="EMBL" id="AGF76603.1"/>
    </source>
</evidence>
<gene>
    <name evidence="3" type="ordered locus">UWK_00014</name>
</gene>
<dbReference type="KEGG" id="dsf:UWK_00014"/>
<keyword evidence="4" id="KW-1185">Reference proteome</keyword>
<sequence>MIPENIVDLVKGATHVVLATHVHPDGDALGSLLGFADVLESQGKQVFRYLDASVSHLYDFLPTAHLANTDLDAAMHFAEQAKKAGNSVVAVALDCGDAERLGDSKDQLLSISPFIVIDHHRGHRHFGDYVWLESDCSSTGEMVYELALAIGATVSGDAAFCLYVAIVTDTGSFRYESTSPRTLRIAADLVEAGVGPDEVAQRVYDNYTLARLRLMEMVLSTLAVHADGKIALISVNEDMFEQSGAGSDDVEGFINYPRSLTSVQVAAFIKETRKGVVSVSLRAKGKVDVARIAAEFGGGGHKNAAGFRFSDKSVADVQTLVLDALNRAIT</sequence>
<dbReference type="Proteomes" id="UP000011721">
    <property type="component" value="Chromosome"/>
</dbReference>
<dbReference type="InterPro" id="IPR038763">
    <property type="entry name" value="DHH_sf"/>
</dbReference>
<dbReference type="PANTHER" id="PTHR47618:SF1">
    <property type="entry name" value="BIFUNCTIONAL OLIGORIBONUCLEASE AND PAP PHOSPHATASE NRNA"/>
    <property type="match status" value="1"/>
</dbReference>
<dbReference type="OrthoDB" id="9803668at2"/>
<dbReference type="AlphaFoldDB" id="M1NZD1"/>
<dbReference type="PANTHER" id="PTHR47618">
    <property type="entry name" value="BIFUNCTIONAL OLIGORIBONUCLEASE AND PAP PHOSPHATASE NRNA"/>
    <property type="match status" value="1"/>
</dbReference>
<organism evidence="3 4">
    <name type="scientific">Desulfocapsa sulfexigens (strain DSM 10523 / SB164P1)</name>
    <dbReference type="NCBI Taxonomy" id="1167006"/>
    <lineage>
        <taxon>Bacteria</taxon>
        <taxon>Pseudomonadati</taxon>
        <taxon>Thermodesulfobacteriota</taxon>
        <taxon>Desulfobulbia</taxon>
        <taxon>Desulfobulbales</taxon>
        <taxon>Desulfocapsaceae</taxon>
        <taxon>Desulfocapsa</taxon>
    </lineage>
</organism>
<dbReference type="SUPFAM" id="SSF64182">
    <property type="entry name" value="DHH phosphoesterases"/>
    <property type="match status" value="1"/>
</dbReference>
<proteinExistence type="predicted"/>
<dbReference type="Pfam" id="PF02272">
    <property type="entry name" value="DHHA1"/>
    <property type="match status" value="1"/>
</dbReference>
<dbReference type="InterPro" id="IPR001667">
    <property type="entry name" value="DDH_dom"/>
</dbReference>
<dbReference type="InterPro" id="IPR051319">
    <property type="entry name" value="Oligoribo/pAp-PDE_c-di-AMP_PDE"/>
</dbReference>
<dbReference type="EMBL" id="CP003985">
    <property type="protein sequence ID" value="AGF76603.1"/>
    <property type="molecule type" value="Genomic_DNA"/>
</dbReference>
<dbReference type="GO" id="GO:0003676">
    <property type="term" value="F:nucleic acid binding"/>
    <property type="evidence" value="ECO:0007669"/>
    <property type="project" value="InterPro"/>
</dbReference>
<feature type="domain" description="DHHA1" evidence="2">
    <location>
        <begin position="242"/>
        <end position="326"/>
    </location>
</feature>
<dbReference type="RefSeq" id="WP_015402302.1">
    <property type="nucleotide sequence ID" value="NC_020304.1"/>
</dbReference>
<evidence type="ECO:0000259" key="1">
    <source>
        <dbReference type="Pfam" id="PF01368"/>
    </source>
</evidence>
<dbReference type="STRING" id="1167006.UWK_00014"/>